<keyword evidence="2" id="KW-0812">Transmembrane</keyword>
<feature type="region of interest" description="Disordered" evidence="1">
    <location>
        <begin position="9"/>
        <end position="33"/>
    </location>
</feature>
<sequence length="111" mass="12216">MGSVFSCIKTTESEPSTPVKNDEDAVVNINPDDNYTVETGGNDSTIKTETDGPANYRNKIVTKMALITRTRSRSKKLACILAICVLTLKSFLSWLCDVMLLGQPVMNMIIK</sequence>
<protein>
    <submittedName>
        <fullName evidence="3">Uncharacterized protein</fullName>
    </submittedName>
</protein>
<name>A0A0P1B6L4_PLAHL</name>
<dbReference type="EMBL" id="CCYD01003090">
    <property type="protein sequence ID" value="CEG49733.1"/>
    <property type="molecule type" value="Genomic_DNA"/>
</dbReference>
<keyword evidence="2" id="KW-0472">Membrane</keyword>
<accession>A0A0P1B6L4</accession>
<keyword evidence="4" id="KW-1185">Reference proteome</keyword>
<evidence type="ECO:0000313" key="4">
    <source>
        <dbReference type="Proteomes" id="UP000054928"/>
    </source>
</evidence>
<evidence type="ECO:0000256" key="1">
    <source>
        <dbReference type="SAM" id="MobiDB-lite"/>
    </source>
</evidence>
<reference evidence="4" key="1">
    <citation type="submission" date="2014-09" db="EMBL/GenBank/DDBJ databases">
        <authorList>
            <person name="Sharma Rahul"/>
            <person name="Thines Marco"/>
        </authorList>
    </citation>
    <scope>NUCLEOTIDE SEQUENCE [LARGE SCALE GENOMIC DNA]</scope>
</reference>
<dbReference type="GeneID" id="36402538"/>
<dbReference type="RefSeq" id="XP_024586102.1">
    <property type="nucleotide sequence ID" value="XM_024720954.1"/>
</dbReference>
<dbReference type="AlphaFoldDB" id="A0A0P1B6L4"/>
<proteinExistence type="predicted"/>
<feature type="compositionally biased region" description="Polar residues" evidence="1">
    <location>
        <begin position="9"/>
        <end position="19"/>
    </location>
</feature>
<organism evidence="3 4">
    <name type="scientific">Plasmopara halstedii</name>
    <name type="common">Downy mildew of sunflower</name>
    <dbReference type="NCBI Taxonomy" id="4781"/>
    <lineage>
        <taxon>Eukaryota</taxon>
        <taxon>Sar</taxon>
        <taxon>Stramenopiles</taxon>
        <taxon>Oomycota</taxon>
        <taxon>Peronosporomycetes</taxon>
        <taxon>Peronosporales</taxon>
        <taxon>Peronosporaceae</taxon>
        <taxon>Plasmopara</taxon>
    </lineage>
</organism>
<evidence type="ECO:0000256" key="2">
    <source>
        <dbReference type="SAM" id="Phobius"/>
    </source>
</evidence>
<keyword evidence="2" id="KW-1133">Transmembrane helix</keyword>
<feature type="transmembrane region" description="Helical" evidence="2">
    <location>
        <begin position="77"/>
        <end position="101"/>
    </location>
</feature>
<evidence type="ECO:0000313" key="3">
    <source>
        <dbReference type="EMBL" id="CEG49733.1"/>
    </source>
</evidence>
<dbReference type="Proteomes" id="UP000054928">
    <property type="component" value="Unassembled WGS sequence"/>
</dbReference>